<evidence type="ECO:0000313" key="2">
    <source>
        <dbReference type="EMBL" id="KAF6751564.1"/>
    </source>
</evidence>
<feature type="compositionally biased region" description="Acidic residues" evidence="1">
    <location>
        <begin position="336"/>
        <end position="357"/>
    </location>
</feature>
<gene>
    <name evidence="2" type="ORF">DFP72DRAFT_850685</name>
</gene>
<dbReference type="EMBL" id="JACGCI010000049">
    <property type="protein sequence ID" value="KAF6751564.1"/>
    <property type="molecule type" value="Genomic_DNA"/>
</dbReference>
<evidence type="ECO:0000256" key="1">
    <source>
        <dbReference type="SAM" id="MobiDB-lite"/>
    </source>
</evidence>
<accession>A0A8H6M379</accession>
<keyword evidence="3" id="KW-1185">Reference proteome</keyword>
<sequence length="408" mass="44853">MAATIEDLRKLSRMKFSPKQVTLHELLAGLEKVVWDNAQNDFVVCTHAFVVRFASPLDSGNFCPDGAQLPEGLARAGEKSSSSGGANRALCAKYPYLSTCEQNLISPIDWRLSRIGEKVRPGFQPKENLETLGIHLGRWQLVSASPSLQTSSRREQGTTSKMIDTKFHTRSILGYPNSQSLITPPGFLTRTLFECYTSAGNNVLEPIEKASNPKLDPGDVVTMSFKVAFSATGLFWNMSFVPIQIIRIGQMNESELDSGGHAEDHAKLALPRIGERLRAFMPDREQEPSPVIRTQEHADEGLEEDNENLADAGGSTSDAGTESAEEGVRSVSPLSDIDDTVPTEDEADIYDEAEDSETESRQQFKTEVVGNGSGWPERNSEKQRVYNRGTKRPATTKNTRSVKAKTGD</sequence>
<reference evidence="2 3" key="1">
    <citation type="submission" date="2020-07" db="EMBL/GenBank/DDBJ databases">
        <title>Comparative genomics of pyrophilous fungi reveals a link between fire events and developmental genes.</title>
        <authorList>
            <consortium name="DOE Joint Genome Institute"/>
            <person name="Steindorff A.S."/>
            <person name="Carver A."/>
            <person name="Calhoun S."/>
            <person name="Stillman K."/>
            <person name="Liu H."/>
            <person name="Lipzen A."/>
            <person name="Pangilinan J."/>
            <person name="Labutti K."/>
            <person name="Bruns T.D."/>
            <person name="Grigoriev I.V."/>
        </authorList>
    </citation>
    <scope>NUCLEOTIDE SEQUENCE [LARGE SCALE GENOMIC DNA]</scope>
    <source>
        <strain evidence="2 3">CBS 144469</strain>
    </source>
</reference>
<evidence type="ECO:0000313" key="3">
    <source>
        <dbReference type="Proteomes" id="UP000521943"/>
    </source>
</evidence>
<name>A0A8H6M379_9AGAR</name>
<dbReference type="AlphaFoldDB" id="A0A8H6M379"/>
<feature type="region of interest" description="Disordered" evidence="1">
    <location>
        <begin position="302"/>
        <end position="408"/>
    </location>
</feature>
<dbReference type="OrthoDB" id="3034725at2759"/>
<organism evidence="2 3">
    <name type="scientific">Ephemerocybe angulata</name>
    <dbReference type="NCBI Taxonomy" id="980116"/>
    <lineage>
        <taxon>Eukaryota</taxon>
        <taxon>Fungi</taxon>
        <taxon>Dikarya</taxon>
        <taxon>Basidiomycota</taxon>
        <taxon>Agaricomycotina</taxon>
        <taxon>Agaricomycetes</taxon>
        <taxon>Agaricomycetidae</taxon>
        <taxon>Agaricales</taxon>
        <taxon>Agaricineae</taxon>
        <taxon>Psathyrellaceae</taxon>
        <taxon>Ephemerocybe</taxon>
    </lineage>
</organism>
<dbReference type="Proteomes" id="UP000521943">
    <property type="component" value="Unassembled WGS sequence"/>
</dbReference>
<proteinExistence type="predicted"/>
<protein>
    <submittedName>
        <fullName evidence="2">Uncharacterized protein</fullName>
    </submittedName>
</protein>
<comment type="caution">
    <text evidence="2">The sequence shown here is derived from an EMBL/GenBank/DDBJ whole genome shotgun (WGS) entry which is preliminary data.</text>
</comment>